<keyword evidence="2" id="KW-1185">Reference proteome</keyword>
<dbReference type="Proteomes" id="UP001150603">
    <property type="component" value="Unassembled WGS sequence"/>
</dbReference>
<evidence type="ECO:0000313" key="1">
    <source>
        <dbReference type="EMBL" id="KAJ1951451.1"/>
    </source>
</evidence>
<gene>
    <name evidence="1" type="ORF">FBU59_000141</name>
</gene>
<accession>A0ACC1JHP5</accession>
<evidence type="ECO:0000313" key="2">
    <source>
        <dbReference type="Proteomes" id="UP001150603"/>
    </source>
</evidence>
<comment type="caution">
    <text evidence="1">The sequence shown here is derived from an EMBL/GenBank/DDBJ whole genome shotgun (WGS) entry which is preliminary data.</text>
</comment>
<protein>
    <submittedName>
        <fullName evidence="1">Uncharacterized protein</fullName>
    </submittedName>
</protein>
<reference evidence="1" key="1">
    <citation type="submission" date="2022-07" db="EMBL/GenBank/DDBJ databases">
        <title>Phylogenomic reconstructions and comparative analyses of Kickxellomycotina fungi.</title>
        <authorList>
            <person name="Reynolds N.K."/>
            <person name="Stajich J.E."/>
            <person name="Barry K."/>
            <person name="Grigoriev I.V."/>
            <person name="Crous P."/>
            <person name="Smith M.E."/>
        </authorList>
    </citation>
    <scope>NUCLEOTIDE SEQUENCE</scope>
    <source>
        <strain evidence="1">NRRL 5244</strain>
    </source>
</reference>
<proteinExistence type="predicted"/>
<sequence length="852" mass="90505">MSAAHCEQTSTVEGVSVEVMLSPQTRGVIVPGPGCVLRVTAAASSAVDKIEVRYRGIEVVGGTVDDSVDEFDGQPARKGVRVLTKAYFDERVVVWDGAQGATMEWGTEQTIGFSIGMPRANYPAEIRSTLGPESQHFEICYQLVALAFNGDSVVARHVHRVPFTPSLSKTIVDVPQPAVSRTAYDDRGNECLVTRVTLSQPEYVPGDQVLGGVFIEMHSKANNGRTVRKAECQLRQRIECRMRRSGNETIGASGMMRPQSAPGDESDILWTRVVDLEPPQTLTLTSYGVGLAAMAEGAENKHDMHGGEGYGSGAGTGGGGGADDQRRGGSSLMAGYKACSANIHTVMPINTPVIAGHFLAFTYELLITATVAGLAWGMQKVSTRTAIGGLAEAGSPTCESAPAGAFGTVDSSVSLKSMDDPNRFSVDAFRQGKASRFSMMTVNTVAARDVGVMPNAVEIMRSRTEDPVKPRLFLDDQADSEILGEPDSARHSVVAEEDGEAMADSARQSKSTDVLSAVGNHHRSTMRQGVEVPLIVDPSVLLADGVAVQASQNAKTEEEEEEQTKEEEDEEEEEEEETPADGTPVSDRAPSFDFSVGSDEFGFASAVYAAAQKVLRAKDWEGSGTSETASPTTAQTFSDSGAEANDIGGLHRQSVLTPMLDLSGTASSTQLHEPLDIASAIDDLAPVERRHSASSSKGSMDSSSKAQQFIGSMEFFDSSPGPELTTGMLAGDPNKLINALNFDIPEPAVSETPQLVTKRSLTDRSLRRSMSMPDTSADSLSARRRFDTEPAIRSQQLVAGRMAHMSPRSVISAVSSVSRFGGSKGAGGSSSGSGGVLRSISHRLTSWFTKKN</sequence>
<dbReference type="EMBL" id="JANBPW010000014">
    <property type="protein sequence ID" value="KAJ1951451.1"/>
    <property type="molecule type" value="Genomic_DNA"/>
</dbReference>
<name>A0ACC1JHP5_9FUNG</name>
<organism evidence="1 2">
    <name type="scientific">Linderina macrospora</name>
    <dbReference type="NCBI Taxonomy" id="4868"/>
    <lineage>
        <taxon>Eukaryota</taxon>
        <taxon>Fungi</taxon>
        <taxon>Fungi incertae sedis</taxon>
        <taxon>Zoopagomycota</taxon>
        <taxon>Kickxellomycotina</taxon>
        <taxon>Kickxellomycetes</taxon>
        <taxon>Kickxellales</taxon>
        <taxon>Kickxellaceae</taxon>
        <taxon>Linderina</taxon>
    </lineage>
</organism>